<protein>
    <submittedName>
        <fullName evidence="1">Uncharacterized protein</fullName>
    </submittedName>
</protein>
<accession>A0A7M1XMM6</accession>
<evidence type="ECO:0000313" key="1">
    <source>
        <dbReference type="EMBL" id="QOS39372.1"/>
    </source>
</evidence>
<sequence>MKKELLPDWAKKYDRKGVVFRKKGDVFIMVEVHSHRVPGKKYPVVEQIYLGTVSPDGFSPAGSSASSSDTLMECGLSHFILANFHRELTRSIFNSGDKDMTEGKIRAAIVLYLYGAITDITIGLTAASIGYQDAIAKVATSRTIRSICKKIDDLIMKSFPDDERRISVTSMLRQCMADRRNPVFSGYPDDVKMLLGDYR</sequence>
<dbReference type="KEGG" id="trc:DYE49_02430"/>
<reference evidence="1 2" key="1">
    <citation type="submission" date="2018-08" db="EMBL/GenBank/DDBJ databases">
        <title>The first complete genome of Treponema rectale (CHPAT), a commensal spirochete of the bovine rectum.</title>
        <authorList>
            <person name="Staton G.J."/>
            <person name="Clegg S.R."/>
            <person name="Carter S.D."/>
            <person name="Radford A.D."/>
            <person name="Darby A."/>
            <person name="Hall N."/>
            <person name="Birtles R.J."/>
            <person name="Evans N.J."/>
        </authorList>
    </citation>
    <scope>NUCLEOTIDE SEQUENCE [LARGE SCALE GENOMIC DNA]</scope>
    <source>
        <strain evidence="1 2">CHPA</strain>
    </source>
</reference>
<organism evidence="1 2">
    <name type="scientific">Treponema rectale</name>
    <dbReference type="NCBI Taxonomy" id="744512"/>
    <lineage>
        <taxon>Bacteria</taxon>
        <taxon>Pseudomonadati</taxon>
        <taxon>Spirochaetota</taxon>
        <taxon>Spirochaetia</taxon>
        <taxon>Spirochaetales</taxon>
        <taxon>Treponemataceae</taxon>
        <taxon>Treponema</taxon>
    </lineage>
</organism>
<gene>
    <name evidence="1" type="ORF">DYE49_02430</name>
</gene>
<dbReference type="Proteomes" id="UP000593591">
    <property type="component" value="Chromosome"/>
</dbReference>
<dbReference type="EMBL" id="CP031517">
    <property type="protein sequence ID" value="QOS39372.1"/>
    <property type="molecule type" value="Genomic_DNA"/>
</dbReference>
<evidence type="ECO:0000313" key="2">
    <source>
        <dbReference type="Proteomes" id="UP000593591"/>
    </source>
</evidence>
<name>A0A7M1XMM6_9SPIR</name>
<dbReference type="AlphaFoldDB" id="A0A7M1XMM6"/>
<proteinExistence type="predicted"/>